<evidence type="ECO:0000256" key="3">
    <source>
        <dbReference type="ARBA" id="ARBA00010341"/>
    </source>
</evidence>
<reference evidence="13 15" key="2">
    <citation type="journal article" date="2013" name="Nature">
        <title>Insights into bilaterian evolution from three spiralian genomes.</title>
        <authorList>
            <person name="Simakov O."/>
            <person name="Marletaz F."/>
            <person name="Cho S.J."/>
            <person name="Edsinger-Gonzales E."/>
            <person name="Havlak P."/>
            <person name="Hellsten U."/>
            <person name="Kuo D.H."/>
            <person name="Larsson T."/>
            <person name="Lv J."/>
            <person name="Arendt D."/>
            <person name="Savage R."/>
            <person name="Osoegawa K."/>
            <person name="de Jong P."/>
            <person name="Grimwood J."/>
            <person name="Chapman J.A."/>
            <person name="Shapiro H."/>
            <person name="Aerts A."/>
            <person name="Otillar R.P."/>
            <person name="Terry A.Y."/>
            <person name="Boore J.L."/>
            <person name="Grigoriev I.V."/>
            <person name="Lindberg D.R."/>
            <person name="Seaver E.C."/>
            <person name="Weisblat D.A."/>
            <person name="Putnam N.H."/>
            <person name="Rokhsar D.S."/>
        </authorList>
    </citation>
    <scope>NUCLEOTIDE SEQUENCE</scope>
</reference>
<keyword evidence="9 10" id="KW-0539">Nucleus</keyword>
<dbReference type="InterPro" id="IPR009057">
    <property type="entry name" value="Homeodomain-like_sf"/>
</dbReference>
<organism evidence="14 15">
    <name type="scientific">Helobdella robusta</name>
    <name type="common">Californian leech</name>
    <dbReference type="NCBI Taxonomy" id="6412"/>
    <lineage>
        <taxon>Eukaryota</taxon>
        <taxon>Metazoa</taxon>
        <taxon>Spiralia</taxon>
        <taxon>Lophotrochozoa</taxon>
        <taxon>Annelida</taxon>
        <taxon>Clitellata</taxon>
        <taxon>Hirudinea</taxon>
        <taxon>Rhynchobdellida</taxon>
        <taxon>Glossiphoniidae</taxon>
        <taxon>Helobdella</taxon>
    </lineage>
</organism>
<evidence type="ECO:0000256" key="10">
    <source>
        <dbReference type="PROSITE-ProRule" id="PRU00108"/>
    </source>
</evidence>
<dbReference type="InterPro" id="IPR017970">
    <property type="entry name" value="Homeobox_CS"/>
</dbReference>
<dbReference type="GO" id="GO:0000981">
    <property type="term" value="F:DNA-binding transcription factor activity, RNA polymerase II-specific"/>
    <property type="evidence" value="ECO:0007669"/>
    <property type="project" value="InterPro"/>
</dbReference>
<protein>
    <recommendedName>
        <fullName evidence="12">Homeobox domain-containing protein</fullName>
    </recommendedName>
</protein>
<evidence type="ECO:0000256" key="6">
    <source>
        <dbReference type="ARBA" id="ARBA00023125"/>
    </source>
</evidence>
<comment type="subcellular location">
    <subcellularLocation>
        <location evidence="1 10 11">Nucleus</location>
    </subcellularLocation>
</comment>
<dbReference type="CTD" id="20197008"/>
<gene>
    <name evidence="14" type="primary">20197008</name>
    <name evidence="13" type="ORF">HELRODRAFT_148593</name>
</gene>
<dbReference type="PROSITE" id="PS50071">
    <property type="entry name" value="HOMEOBOX_2"/>
    <property type="match status" value="1"/>
</dbReference>
<proteinExistence type="inferred from homology"/>
<evidence type="ECO:0000256" key="1">
    <source>
        <dbReference type="ARBA" id="ARBA00004123"/>
    </source>
</evidence>
<dbReference type="AlphaFoldDB" id="T1EKA8"/>
<keyword evidence="6 10" id="KW-0238">DNA-binding</keyword>
<reference evidence="14" key="3">
    <citation type="submission" date="2015-06" db="UniProtKB">
        <authorList>
            <consortium name="EnsemblMetazoa"/>
        </authorList>
    </citation>
    <scope>IDENTIFICATION</scope>
</reference>
<keyword evidence="4" id="KW-0217">Developmental protein</keyword>
<comment type="similarity">
    <text evidence="2">Belongs to the Abd-B homeobox family.</text>
</comment>
<dbReference type="KEGG" id="hro:HELRODRAFT_148593"/>
<keyword evidence="8" id="KW-0804">Transcription</keyword>
<keyword evidence="5" id="KW-0805">Transcription regulation</keyword>
<evidence type="ECO:0000313" key="14">
    <source>
        <dbReference type="EnsemblMetazoa" id="HelroP148593"/>
    </source>
</evidence>
<dbReference type="CDD" id="cd00086">
    <property type="entry name" value="homeodomain"/>
    <property type="match status" value="1"/>
</dbReference>
<dbReference type="Gene3D" id="1.10.10.60">
    <property type="entry name" value="Homeodomain-like"/>
    <property type="match status" value="1"/>
</dbReference>
<dbReference type="RefSeq" id="XP_009018951.1">
    <property type="nucleotide sequence ID" value="XM_009020703.1"/>
</dbReference>
<dbReference type="OrthoDB" id="6159439at2759"/>
<evidence type="ECO:0000313" key="13">
    <source>
        <dbReference type="EMBL" id="ESO02737.1"/>
    </source>
</evidence>
<dbReference type="InterPro" id="IPR001356">
    <property type="entry name" value="HD"/>
</dbReference>
<comment type="similarity">
    <text evidence="3">Belongs to the Caudal homeobox family.</text>
</comment>
<dbReference type="PROSITE" id="PS00027">
    <property type="entry name" value="HOMEOBOX_1"/>
    <property type="match status" value="1"/>
</dbReference>
<dbReference type="InParanoid" id="T1EKA8"/>
<dbReference type="Proteomes" id="UP000015101">
    <property type="component" value="Unassembled WGS sequence"/>
</dbReference>
<dbReference type="SUPFAM" id="SSF46689">
    <property type="entry name" value="Homeodomain-like"/>
    <property type="match status" value="1"/>
</dbReference>
<evidence type="ECO:0000256" key="8">
    <source>
        <dbReference type="ARBA" id="ARBA00023163"/>
    </source>
</evidence>
<reference evidence="15" key="1">
    <citation type="submission" date="2012-12" db="EMBL/GenBank/DDBJ databases">
        <authorList>
            <person name="Hellsten U."/>
            <person name="Grimwood J."/>
            <person name="Chapman J.A."/>
            <person name="Shapiro H."/>
            <person name="Aerts A."/>
            <person name="Otillar R.P."/>
            <person name="Terry A.Y."/>
            <person name="Boore J.L."/>
            <person name="Simakov O."/>
            <person name="Marletaz F."/>
            <person name="Cho S.-J."/>
            <person name="Edsinger-Gonzales E."/>
            <person name="Havlak P."/>
            <person name="Kuo D.-H."/>
            <person name="Larsson T."/>
            <person name="Lv J."/>
            <person name="Arendt D."/>
            <person name="Savage R."/>
            <person name="Osoegawa K."/>
            <person name="de Jong P."/>
            <person name="Lindberg D.R."/>
            <person name="Seaver E.C."/>
            <person name="Weisblat D.A."/>
            <person name="Putnam N.H."/>
            <person name="Grigoriev I.V."/>
            <person name="Rokhsar D.S."/>
        </authorList>
    </citation>
    <scope>NUCLEOTIDE SEQUENCE</scope>
</reference>
<evidence type="ECO:0000256" key="2">
    <source>
        <dbReference type="ARBA" id="ARBA00006317"/>
    </source>
</evidence>
<evidence type="ECO:0000313" key="15">
    <source>
        <dbReference type="Proteomes" id="UP000015101"/>
    </source>
</evidence>
<keyword evidence="15" id="KW-1185">Reference proteome</keyword>
<dbReference type="Pfam" id="PF00046">
    <property type="entry name" value="Homeodomain"/>
    <property type="match status" value="1"/>
</dbReference>
<evidence type="ECO:0000256" key="11">
    <source>
        <dbReference type="RuleBase" id="RU000682"/>
    </source>
</evidence>
<dbReference type="GeneID" id="20197008"/>
<feature type="domain" description="Homeobox" evidence="12">
    <location>
        <begin position="1"/>
        <end position="57"/>
    </location>
</feature>
<dbReference type="FunFam" id="1.10.10.60:FF:000574">
    <property type="entry name" value="Homeobox protein CHOX-CAD2"/>
    <property type="match status" value="1"/>
</dbReference>
<sequence>ESYRMVYTARQRDILEMEYRSKEFIDRKDQIRIAEKTGLDDRQIKFWFQNRRVKDKK</sequence>
<evidence type="ECO:0000256" key="9">
    <source>
        <dbReference type="ARBA" id="ARBA00023242"/>
    </source>
</evidence>
<dbReference type="SMART" id="SM00389">
    <property type="entry name" value="HOX"/>
    <property type="match status" value="1"/>
</dbReference>
<dbReference type="PANTHER" id="PTHR45804">
    <property type="entry name" value="SEGMENTATION PROTEIN FUSHI TARAZU-LIKE PROTEIN"/>
    <property type="match status" value="1"/>
</dbReference>
<evidence type="ECO:0000256" key="7">
    <source>
        <dbReference type="ARBA" id="ARBA00023155"/>
    </source>
</evidence>
<dbReference type="HOGENOM" id="CLU_049543_10_3_1"/>
<dbReference type="EnsemblMetazoa" id="HelroT148593">
    <property type="protein sequence ID" value="HelroP148593"/>
    <property type="gene ID" value="HelroG148593"/>
</dbReference>
<dbReference type="EMBL" id="AMQM01004835">
    <property type="status" value="NOT_ANNOTATED_CDS"/>
    <property type="molecule type" value="Genomic_DNA"/>
</dbReference>
<evidence type="ECO:0000256" key="4">
    <source>
        <dbReference type="ARBA" id="ARBA00022473"/>
    </source>
</evidence>
<evidence type="ECO:0000256" key="5">
    <source>
        <dbReference type="ARBA" id="ARBA00023015"/>
    </source>
</evidence>
<dbReference type="InterPro" id="IPR051003">
    <property type="entry name" value="AP_axis_regulatory_Homeobox"/>
</dbReference>
<name>T1EKA8_HELRO</name>
<dbReference type="GO" id="GO:0003677">
    <property type="term" value="F:DNA binding"/>
    <property type="evidence" value="ECO:0007669"/>
    <property type="project" value="UniProtKB-UniRule"/>
</dbReference>
<keyword evidence="7 10" id="KW-0371">Homeobox</keyword>
<accession>T1EKA8</accession>
<dbReference type="PANTHER" id="PTHR45804:SF10">
    <property type="entry name" value="HOMEOBOX PROTEIN HOX-C11A-LIKE"/>
    <property type="match status" value="1"/>
</dbReference>
<evidence type="ECO:0000259" key="12">
    <source>
        <dbReference type="PROSITE" id="PS50071"/>
    </source>
</evidence>
<dbReference type="EMBL" id="KB096716">
    <property type="protein sequence ID" value="ESO02737.1"/>
    <property type="molecule type" value="Genomic_DNA"/>
</dbReference>
<dbReference type="GO" id="GO:0005634">
    <property type="term" value="C:nucleus"/>
    <property type="evidence" value="ECO:0007669"/>
    <property type="project" value="UniProtKB-SubCell"/>
</dbReference>